<name>A0ABR1EP33_NECAM</name>
<evidence type="ECO:0000313" key="2">
    <source>
        <dbReference type="Proteomes" id="UP001303046"/>
    </source>
</evidence>
<comment type="caution">
    <text evidence="1">The sequence shown here is derived from an EMBL/GenBank/DDBJ whole genome shotgun (WGS) entry which is preliminary data.</text>
</comment>
<sequence>MQLWTRDREEYAVSYVSTAVMTQTIAGARARHACIAAVNLYGTRQAPDLVPAGETLTEHSLFLRRWKESSINVQQRKTVPTLSMEAFRTENLFAFMVKKNMVSLLHLIR</sequence>
<keyword evidence="2" id="KW-1185">Reference proteome</keyword>
<proteinExistence type="predicted"/>
<dbReference type="EMBL" id="JAVFWL010000006">
    <property type="protein sequence ID" value="KAK6764393.1"/>
    <property type="molecule type" value="Genomic_DNA"/>
</dbReference>
<protein>
    <submittedName>
        <fullName evidence="1">Uncharacterized protein</fullName>
    </submittedName>
</protein>
<gene>
    <name evidence="1" type="primary">Necator_chrX.g24807</name>
    <name evidence="1" type="ORF">RB195_024642</name>
</gene>
<evidence type="ECO:0000313" key="1">
    <source>
        <dbReference type="EMBL" id="KAK6764393.1"/>
    </source>
</evidence>
<dbReference type="Proteomes" id="UP001303046">
    <property type="component" value="Unassembled WGS sequence"/>
</dbReference>
<accession>A0ABR1EP33</accession>
<reference evidence="1 2" key="1">
    <citation type="submission" date="2023-08" db="EMBL/GenBank/DDBJ databases">
        <title>A Necator americanus chromosomal reference genome.</title>
        <authorList>
            <person name="Ilik V."/>
            <person name="Petrzelkova K.J."/>
            <person name="Pardy F."/>
            <person name="Fuh T."/>
            <person name="Niatou-Singa F.S."/>
            <person name="Gouil Q."/>
            <person name="Baker L."/>
            <person name="Ritchie M.E."/>
            <person name="Jex A.R."/>
            <person name="Gazzola D."/>
            <person name="Li H."/>
            <person name="Toshio Fujiwara R."/>
            <person name="Zhan B."/>
            <person name="Aroian R.V."/>
            <person name="Pafco B."/>
            <person name="Schwarz E.M."/>
        </authorList>
    </citation>
    <scope>NUCLEOTIDE SEQUENCE [LARGE SCALE GENOMIC DNA]</scope>
    <source>
        <strain evidence="1 2">Aroian</strain>
        <tissue evidence="1">Whole animal</tissue>
    </source>
</reference>
<organism evidence="1 2">
    <name type="scientific">Necator americanus</name>
    <name type="common">Human hookworm</name>
    <dbReference type="NCBI Taxonomy" id="51031"/>
    <lineage>
        <taxon>Eukaryota</taxon>
        <taxon>Metazoa</taxon>
        <taxon>Ecdysozoa</taxon>
        <taxon>Nematoda</taxon>
        <taxon>Chromadorea</taxon>
        <taxon>Rhabditida</taxon>
        <taxon>Rhabditina</taxon>
        <taxon>Rhabditomorpha</taxon>
        <taxon>Strongyloidea</taxon>
        <taxon>Ancylostomatidae</taxon>
        <taxon>Bunostominae</taxon>
        <taxon>Necator</taxon>
    </lineage>
</organism>